<dbReference type="PROSITE" id="PS00765">
    <property type="entry name" value="P_GLUCOSE_ISOMERASE_1"/>
    <property type="match status" value="1"/>
</dbReference>
<accession>A0A4S4B1Q0</accession>
<keyword evidence="5 7" id="KW-0413">Isomerase</keyword>
<dbReference type="NCBIfam" id="NF001211">
    <property type="entry name" value="PRK00179.1"/>
    <property type="match status" value="1"/>
</dbReference>
<dbReference type="Gene3D" id="1.10.1390.10">
    <property type="match status" value="1"/>
</dbReference>
<dbReference type="CDD" id="cd05015">
    <property type="entry name" value="SIS_PGI_1"/>
    <property type="match status" value="1"/>
</dbReference>
<evidence type="ECO:0000256" key="8">
    <source>
        <dbReference type="RuleBase" id="RU000612"/>
    </source>
</evidence>
<dbReference type="PRINTS" id="PR00662">
    <property type="entry name" value="G6PISOMERASE"/>
</dbReference>
<reference evidence="9 10" key="1">
    <citation type="submission" date="2019-04" db="EMBL/GenBank/DDBJ databases">
        <title>Azoarcus nasutitermitis sp. nov. isolated from termite nest.</title>
        <authorList>
            <person name="Lin S.-Y."/>
            <person name="Hameed A."/>
            <person name="Hsu Y.-H."/>
            <person name="Young C.-C."/>
        </authorList>
    </citation>
    <scope>NUCLEOTIDE SEQUENCE [LARGE SCALE GENOMIC DNA]</scope>
    <source>
        <strain evidence="9 10">CC-YHH838</strain>
    </source>
</reference>
<dbReference type="CDD" id="cd05016">
    <property type="entry name" value="SIS_PGI_2"/>
    <property type="match status" value="1"/>
</dbReference>
<evidence type="ECO:0000256" key="6">
    <source>
        <dbReference type="ARBA" id="ARBA00029321"/>
    </source>
</evidence>
<evidence type="ECO:0000256" key="2">
    <source>
        <dbReference type="ARBA" id="ARBA00006604"/>
    </source>
</evidence>
<dbReference type="Pfam" id="PF00342">
    <property type="entry name" value="PGI"/>
    <property type="match status" value="1"/>
</dbReference>
<feature type="active site" evidence="7">
    <location>
        <position position="545"/>
    </location>
</feature>
<keyword evidence="4 7" id="KW-0324">Glycolysis</keyword>
<comment type="subcellular location">
    <subcellularLocation>
        <location evidence="7">Cytoplasm</location>
    </subcellularLocation>
</comment>
<evidence type="ECO:0000256" key="4">
    <source>
        <dbReference type="ARBA" id="ARBA00023152"/>
    </source>
</evidence>
<feature type="active site" description="Proton donor" evidence="7">
    <location>
        <position position="389"/>
    </location>
</feature>
<dbReference type="EC" id="5.3.1.9" evidence="7"/>
<dbReference type="EMBL" id="SSOC01000002">
    <property type="protein sequence ID" value="THF66474.1"/>
    <property type="molecule type" value="Genomic_DNA"/>
</dbReference>
<keyword evidence="10" id="KW-1185">Reference proteome</keyword>
<dbReference type="OrthoDB" id="140919at2"/>
<evidence type="ECO:0000256" key="3">
    <source>
        <dbReference type="ARBA" id="ARBA00022432"/>
    </source>
</evidence>
<dbReference type="HAMAP" id="MF_00473">
    <property type="entry name" value="G6P_isomerase"/>
    <property type="match status" value="1"/>
</dbReference>
<gene>
    <name evidence="7" type="primary">pgi</name>
    <name evidence="9" type="ORF">E6C76_06440</name>
</gene>
<dbReference type="InterPro" id="IPR001672">
    <property type="entry name" value="G6P_Isomerase"/>
</dbReference>
<dbReference type="InterPro" id="IPR035482">
    <property type="entry name" value="SIS_PGI_2"/>
</dbReference>
<feature type="active site" evidence="7">
    <location>
        <position position="420"/>
    </location>
</feature>
<evidence type="ECO:0000313" key="10">
    <source>
        <dbReference type="Proteomes" id="UP000308430"/>
    </source>
</evidence>
<dbReference type="PROSITE" id="PS51463">
    <property type="entry name" value="P_GLUCOSE_ISOMERASE_3"/>
    <property type="match status" value="1"/>
</dbReference>
<keyword evidence="7" id="KW-0963">Cytoplasm</keyword>
<dbReference type="UniPathway" id="UPA00109">
    <property type="reaction ID" value="UER00181"/>
</dbReference>
<dbReference type="GO" id="GO:0006096">
    <property type="term" value="P:glycolytic process"/>
    <property type="evidence" value="ECO:0007669"/>
    <property type="project" value="UniProtKB-UniRule"/>
</dbReference>
<dbReference type="GO" id="GO:0051156">
    <property type="term" value="P:glucose 6-phosphate metabolic process"/>
    <property type="evidence" value="ECO:0007669"/>
    <property type="project" value="TreeGrafter"/>
</dbReference>
<dbReference type="Proteomes" id="UP000308430">
    <property type="component" value="Unassembled WGS sequence"/>
</dbReference>
<evidence type="ECO:0000313" key="9">
    <source>
        <dbReference type="EMBL" id="THF66474.1"/>
    </source>
</evidence>
<evidence type="ECO:0000256" key="5">
    <source>
        <dbReference type="ARBA" id="ARBA00023235"/>
    </source>
</evidence>
<dbReference type="InterPro" id="IPR023096">
    <property type="entry name" value="G6P_Isomerase_C"/>
</dbReference>
<dbReference type="GO" id="GO:0097367">
    <property type="term" value="F:carbohydrate derivative binding"/>
    <property type="evidence" value="ECO:0007669"/>
    <property type="project" value="InterPro"/>
</dbReference>
<dbReference type="PANTHER" id="PTHR11469:SF1">
    <property type="entry name" value="GLUCOSE-6-PHOSPHATE ISOMERASE"/>
    <property type="match status" value="1"/>
</dbReference>
<dbReference type="GO" id="GO:0004347">
    <property type="term" value="F:glucose-6-phosphate isomerase activity"/>
    <property type="evidence" value="ECO:0007669"/>
    <property type="project" value="UniProtKB-UniRule"/>
</dbReference>
<keyword evidence="3 7" id="KW-0312">Gluconeogenesis</keyword>
<name>A0A4S4B1Q0_9RHOO</name>
<dbReference type="UniPathway" id="UPA00138"/>
<protein>
    <recommendedName>
        <fullName evidence="7">Glucose-6-phosphate isomerase</fullName>
        <shortName evidence="7">GPI</shortName>
        <ecNumber evidence="7">5.3.1.9</ecNumber>
    </recommendedName>
    <alternativeName>
        <fullName evidence="7">Phosphoglucose isomerase</fullName>
        <shortName evidence="7">PGI</shortName>
    </alternativeName>
    <alternativeName>
        <fullName evidence="7">Phosphohexose isomerase</fullName>
        <shortName evidence="7">PHI</shortName>
    </alternativeName>
</protein>
<comment type="function">
    <text evidence="7">Catalyzes the reversible isomerization of glucose-6-phosphate to fructose-6-phosphate.</text>
</comment>
<comment type="similarity">
    <text evidence="2 7 8">Belongs to the GPI family.</text>
</comment>
<dbReference type="GO" id="GO:0048029">
    <property type="term" value="F:monosaccharide binding"/>
    <property type="evidence" value="ECO:0007669"/>
    <property type="project" value="TreeGrafter"/>
</dbReference>
<dbReference type="AlphaFoldDB" id="A0A4S4B1Q0"/>
<evidence type="ECO:0000256" key="1">
    <source>
        <dbReference type="ARBA" id="ARBA00004926"/>
    </source>
</evidence>
<comment type="catalytic activity">
    <reaction evidence="6 7 8">
        <text>alpha-D-glucose 6-phosphate = beta-D-fructose 6-phosphate</text>
        <dbReference type="Rhea" id="RHEA:11816"/>
        <dbReference type="ChEBI" id="CHEBI:57634"/>
        <dbReference type="ChEBI" id="CHEBI:58225"/>
        <dbReference type="EC" id="5.3.1.9"/>
    </reaction>
</comment>
<organism evidence="9 10">
    <name type="scientific">Pseudothauera nasutitermitis</name>
    <dbReference type="NCBI Taxonomy" id="2565930"/>
    <lineage>
        <taxon>Bacteria</taxon>
        <taxon>Pseudomonadati</taxon>
        <taxon>Pseudomonadota</taxon>
        <taxon>Betaproteobacteria</taxon>
        <taxon>Rhodocyclales</taxon>
        <taxon>Zoogloeaceae</taxon>
        <taxon>Pseudothauera</taxon>
    </lineage>
</organism>
<dbReference type="PROSITE" id="PS00174">
    <property type="entry name" value="P_GLUCOSE_ISOMERASE_2"/>
    <property type="match status" value="1"/>
</dbReference>
<dbReference type="InterPro" id="IPR035476">
    <property type="entry name" value="SIS_PGI_1"/>
</dbReference>
<dbReference type="SUPFAM" id="SSF53697">
    <property type="entry name" value="SIS domain"/>
    <property type="match status" value="1"/>
</dbReference>
<comment type="pathway">
    <text evidence="1 7 8">Carbohydrate degradation; glycolysis; D-glyceraldehyde 3-phosphate and glycerone phosphate from D-glucose: step 2/4.</text>
</comment>
<evidence type="ECO:0000256" key="7">
    <source>
        <dbReference type="HAMAP-Rule" id="MF_00473"/>
    </source>
</evidence>
<dbReference type="PANTHER" id="PTHR11469">
    <property type="entry name" value="GLUCOSE-6-PHOSPHATE ISOMERASE"/>
    <property type="match status" value="1"/>
</dbReference>
<comment type="caution">
    <text evidence="9">The sequence shown here is derived from an EMBL/GenBank/DDBJ whole genome shotgun (WGS) entry which is preliminary data.</text>
</comment>
<dbReference type="GO" id="GO:0005829">
    <property type="term" value="C:cytosol"/>
    <property type="evidence" value="ECO:0007669"/>
    <property type="project" value="TreeGrafter"/>
</dbReference>
<dbReference type="GO" id="GO:0006094">
    <property type="term" value="P:gluconeogenesis"/>
    <property type="evidence" value="ECO:0007669"/>
    <property type="project" value="UniProtKB-UniRule"/>
</dbReference>
<dbReference type="InterPro" id="IPR046348">
    <property type="entry name" value="SIS_dom_sf"/>
</dbReference>
<comment type="pathway">
    <text evidence="7">Carbohydrate biosynthesis; gluconeogenesis.</text>
</comment>
<dbReference type="InterPro" id="IPR018189">
    <property type="entry name" value="Phosphoglucose_isomerase_CS"/>
</dbReference>
<dbReference type="Gene3D" id="3.40.50.10490">
    <property type="entry name" value="Glucose-6-phosphate isomerase like protein, domain 1"/>
    <property type="match status" value="2"/>
</dbReference>
<proteinExistence type="inferred from homology"/>
<sequence length="575" mass="60744">MTTAALRRASFPTSGSWSGNIGAEAAASSTSSASTAVTDAFTAPQHLPAWTHLAAHRERLGTRHVADLFAADAGRFGTLSREAAGLLVDFSRQRLDAETLDDLLALAAEARLGDGIAALFGGQAVNHTEGRAALHMALRRGCRVPAADADELARTATRMREFARQLRNGELRGASGEAIRRVVNLGIGGSDLGPRMAAEALAGPAASTPVEVRFVANIDPRELDEALAGARAEETLFIVSSKSFTTAETLANAHAARTWLRATLGEATPLDAHFLAVSNATGAAAAFGIPADRVLPMPEWVGGRYSVWSAIGLPLLIALGEDGFDALLAGAREMDEHFRNAPLTANLPVLMGLVGLWNADFIGASTLAVLPYAHGLRNFPAWLQQLEMESNGKRALRDGTFTAVATSPVVWGGAGTVGQHAFHQLFYQGTHCVPVDFIVTAGKGDARRQALADNALAQAAALTHGRSLDEARAALRARGLPPAEIERLAPHLEIPGNQPSTTVLLADLDPASLGRLMALYEHKVFVQGWIWGINSFDQYGVELGKEMARRLADDPDGARDGATLGMQRALARRGG</sequence>